<dbReference type="InterPro" id="IPR016135">
    <property type="entry name" value="UBQ-conjugating_enzyme/RWD"/>
</dbReference>
<comment type="subcellular location">
    <subcellularLocation>
        <location evidence="1">Late endosome membrane</location>
        <topology evidence="1">Peripheral membrane protein</topology>
    </subcellularLocation>
</comment>
<dbReference type="GO" id="GO:0000813">
    <property type="term" value="C:ESCRT I complex"/>
    <property type="evidence" value="ECO:0007669"/>
    <property type="project" value="TreeGrafter"/>
</dbReference>
<dbReference type="FunCoup" id="A0A1W4W5F9">
    <property type="interactions" value="114"/>
</dbReference>
<evidence type="ECO:0000256" key="8">
    <source>
        <dbReference type="SAM" id="Coils"/>
    </source>
</evidence>
<dbReference type="GO" id="GO:0006612">
    <property type="term" value="P:protein targeting to membrane"/>
    <property type="evidence" value="ECO:0007669"/>
    <property type="project" value="TreeGrafter"/>
</dbReference>
<dbReference type="InterPro" id="IPR009851">
    <property type="entry name" value="Mod_r"/>
</dbReference>
<evidence type="ECO:0000256" key="9">
    <source>
        <dbReference type="SAM" id="MobiDB-lite"/>
    </source>
</evidence>
<comment type="similarity">
    <text evidence="2">Belongs to the VPS37 family.</text>
</comment>
<protein>
    <submittedName>
        <fullName evidence="12">Vacuolar protein sorting-associated protein 37A isoform X1</fullName>
    </submittedName>
</protein>
<comment type="function">
    <text evidence="6">Component of the ESCRT-I complex, a regulator of vesicular trafficking process. Required for the sorting of endocytic ubiquitinated cargos into multivesicular bodies. May be involved in cell growth and differentiation.</text>
</comment>
<dbReference type="SUPFAM" id="SSF140111">
    <property type="entry name" value="Endosomal sorting complex assembly domain"/>
    <property type="match status" value="1"/>
</dbReference>
<dbReference type="GO" id="GO:0006623">
    <property type="term" value="P:protein targeting to vacuole"/>
    <property type="evidence" value="ECO:0007669"/>
    <property type="project" value="TreeGrafter"/>
</dbReference>
<evidence type="ECO:0000256" key="4">
    <source>
        <dbReference type="ARBA" id="ARBA00022753"/>
    </source>
</evidence>
<keyword evidence="3 7" id="KW-0813">Transport</keyword>
<evidence type="ECO:0000313" key="11">
    <source>
        <dbReference type="Proteomes" id="UP000192223"/>
    </source>
</evidence>
<dbReference type="Proteomes" id="UP000192223">
    <property type="component" value="Unplaced"/>
</dbReference>
<keyword evidence="4" id="KW-0967">Endosome</keyword>
<dbReference type="Pfam" id="PF07200">
    <property type="entry name" value="Mod_r"/>
    <property type="match status" value="1"/>
</dbReference>
<keyword evidence="8" id="KW-0175">Coiled coil</keyword>
<evidence type="ECO:0000313" key="12">
    <source>
        <dbReference type="RefSeq" id="XP_018319361.1"/>
    </source>
</evidence>
<dbReference type="OrthoDB" id="10260857at2759"/>
<gene>
    <name evidence="12" type="primary">LOC108732863</name>
</gene>
<dbReference type="GO" id="GO:0031902">
    <property type="term" value="C:late endosome membrane"/>
    <property type="evidence" value="ECO:0007669"/>
    <property type="project" value="UniProtKB-SubCell"/>
</dbReference>
<dbReference type="CDD" id="cd11685">
    <property type="entry name" value="UEV_TSG101-like"/>
    <property type="match status" value="1"/>
</dbReference>
<dbReference type="Gene3D" id="1.10.287.660">
    <property type="entry name" value="Helix hairpin bin"/>
    <property type="match status" value="1"/>
</dbReference>
<dbReference type="AlphaFoldDB" id="A0A1W4W5F9"/>
<dbReference type="PANTHER" id="PTHR13678">
    <property type="entry name" value="VACUOLAR PROTEIN SORTING-ASSOCIATED PROTEIN 37"/>
    <property type="match status" value="1"/>
</dbReference>
<dbReference type="PROSITE" id="PS51314">
    <property type="entry name" value="VPS37_C"/>
    <property type="match status" value="1"/>
</dbReference>
<dbReference type="InterPro" id="IPR029012">
    <property type="entry name" value="Helix_hairpin_bin_sf"/>
</dbReference>
<evidence type="ECO:0000256" key="7">
    <source>
        <dbReference type="PROSITE-ProRule" id="PRU00646"/>
    </source>
</evidence>
<accession>A0A1W4W5F9</accession>
<reference evidence="12" key="1">
    <citation type="submission" date="2025-08" db="UniProtKB">
        <authorList>
            <consortium name="RefSeq"/>
        </authorList>
    </citation>
    <scope>IDENTIFICATION</scope>
    <source>
        <tissue evidence="12">Entire body</tissue>
    </source>
</reference>
<evidence type="ECO:0000256" key="6">
    <source>
        <dbReference type="ARBA" id="ARBA00025010"/>
    </source>
</evidence>
<dbReference type="InterPro" id="IPR037202">
    <property type="entry name" value="ESCRT_assembly_dom"/>
</dbReference>
<keyword evidence="5 7" id="KW-0653">Protein transport</keyword>
<proteinExistence type="inferred from homology"/>
<evidence type="ECO:0000256" key="5">
    <source>
        <dbReference type="ARBA" id="ARBA00022927"/>
    </source>
</evidence>
<sequence>MMVQGLYRPDSTSRQRQINTLKIFNDNVIEVVQDSEYNVLFKAGIYDFCLRVLLSNDFPNERPILKISPVVVHPWVDQEGEIKSAPGLLNFTVHSDLGRVVQAIIREFERTPPPLTTEQCLSNSSPSVPVRDMENRGKVSPISSYPGLNNFSPPTYHYTSSHLPQSVTLPELNNLSLDDLQFLNESLEAQEEFLEELPQIKEMNKAIDELILQIEELAECNLGKKDYLEKLKGDVEEKIEEVTKLALENEKLNNTYQMLSEKYSPKNINEQLRQAAINADSESDHIAEKFLSGGMEVDKFINLYLHIRSLSQMRRTKEEKLTQQLQNLEKAGF</sequence>
<dbReference type="STRING" id="224129.A0A1W4W5F9"/>
<feature type="coiled-coil region" evidence="8">
    <location>
        <begin position="177"/>
        <end position="262"/>
    </location>
</feature>
<evidence type="ECO:0000256" key="3">
    <source>
        <dbReference type="ARBA" id="ARBA00022448"/>
    </source>
</evidence>
<keyword evidence="11" id="KW-1185">Reference proteome</keyword>
<feature type="compositionally biased region" description="Polar residues" evidence="9">
    <location>
        <begin position="116"/>
        <end position="127"/>
    </location>
</feature>
<feature type="region of interest" description="Disordered" evidence="9">
    <location>
        <begin position="115"/>
        <end position="135"/>
    </location>
</feature>
<dbReference type="InParanoid" id="A0A1W4W5F9"/>
<dbReference type="SUPFAM" id="SSF54495">
    <property type="entry name" value="UBC-like"/>
    <property type="match status" value="1"/>
</dbReference>
<dbReference type="KEGG" id="apln:108732863"/>
<dbReference type="GO" id="GO:0043162">
    <property type="term" value="P:ubiquitin-dependent protein catabolic process via the multivesicular body sorting pathway"/>
    <property type="evidence" value="ECO:0007669"/>
    <property type="project" value="TreeGrafter"/>
</dbReference>
<evidence type="ECO:0000259" key="10">
    <source>
        <dbReference type="PROSITE" id="PS51314"/>
    </source>
</evidence>
<evidence type="ECO:0000256" key="1">
    <source>
        <dbReference type="ARBA" id="ARBA00004633"/>
    </source>
</evidence>
<evidence type="ECO:0000256" key="2">
    <source>
        <dbReference type="ARBA" id="ARBA00007617"/>
    </source>
</evidence>
<dbReference type="GeneID" id="108732863"/>
<dbReference type="PANTHER" id="PTHR13678:SF25">
    <property type="entry name" value="EG:115C2.5 PROTEIN"/>
    <property type="match status" value="1"/>
</dbReference>
<organism evidence="11 12">
    <name type="scientific">Agrilus planipennis</name>
    <name type="common">Emerald ash borer</name>
    <name type="synonym">Agrilus marcopoli</name>
    <dbReference type="NCBI Taxonomy" id="224129"/>
    <lineage>
        <taxon>Eukaryota</taxon>
        <taxon>Metazoa</taxon>
        <taxon>Ecdysozoa</taxon>
        <taxon>Arthropoda</taxon>
        <taxon>Hexapoda</taxon>
        <taxon>Insecta</taxon>
        <taxon>Pterygota</taxon>
        <taxon>Neoptera</taxon>
        <taxon>Endopterygota</taxon>
        <taxon>Coleoptera</taxon>
        <taxon>Polyphaga</taxon>
        <taxon>Elateriformia</taxon>
        <taxon>Buprestoidea</taxon>
        <taxon>Buprestidae</taxon>
        <taxon>Agrilinae</taxon>
        <taxon>Agrilus</taxon>
    </lineage>
</organism>
<feature type="domain" description="VPS37 C-terminal" evidence="10">
    <location>
        <begin position="246"/>
        <end position="333"/>
    </location>
</feature>
<name>A0A1W4W5F9_AGRPL</name>
<dbReference type="RefSeq" id="XP_018319361.1">
    <property type="nucleotide sequence ID" value="XM_018463859.1"/>
</dbReference>